<evidence type="ECO:0000313" key="1">
    <source>
        <dbReference type="Proteomes" id="UP000046392"/>
    </source>
</evidence>
<dbReference type="AlphaFoldDB" id="A0A0N5C2Q0"/>
<name>A0A0N5C2Q0_STREA</name>
<reference evidence="2" key="1">
    <citation type="submission" date="2017-02" db="UniProtKB">
        <authorList>
            <consortium name="WormBaseParasite"/>
        </authorList>
    </citation>
    <scope>IDENTIFICATION</scope>
</reference>
<dbReference type="WBParaSite" id="SPAL_0001225900.1">
    <property type="protein sequence ID" value="SPAL_0001225900.1"/>
    <property type="gene ID" value="SPAL_0001225900"/>
</dbReference>
<proteinExistence type="predicted"/>
<organism evidence="1 2">
    <name type="scientific">Strongyloides papillosus</name>
    <name type="common">Intestinal threadworm</name>
    <dbReference type="NCBI Taxonomy" id="174720"/>
    <lineage>
        <taxon>Eukaryota</taxon>
        <taxon>Metazoa</taxon>
        <taxon>Ecdysozoa</taxon>
        <taxon>Nematoda</taxon>
        <taxon>Chromadorea</taxon>
        <taxon>Rhabditida</taxon>
        <taxon>Tylenchina</taxon>
        <taxon>Panagrolaimomorpha</taxon>
        <taxon>Strongyloidoidea</taxon>
        <taxon>Strongyloididae</taxon>
        <taxon>Strongyloides</taxon>
    </lineage>
</organism>
<protein>
    <submittedName>
        <fullName evidence="2">Reverse transcriptase domain-containing protein</fullName>
    </submittedName>
</protein>
<dbReference type="Proteomes" id="UP000046392">
    <property type="component" value="Unplaced"/>
</dbReference>
<accession>A0A0N5C2Q0</accession>
<sequence>MSTGLSPAQILLNTSDRWINEQPMHNGYSGLHELIKDTKDRFTENDIQRKGQKLNPGDLVLRKVMHRKDTDTSQKNQPTWEGPFKIMKHLYGDTYEIARVGRKTRSAIEKVHADRLKKYVEEKY</sequence>
<keyword evidence="1" id="KW-1185">Reference proteome</keyword>
<evidence type="ECO:0000313" key="2">
    <source>
        <dbReference type="WBParaSite" id="SPAL_0001225900.1"/>
    </source>
</evidence>